<feature type="active site" description="Charge relay system" evidence="5">
    <location>
        <position position="487"/>
    </location>
</feature>
<dbReference type="PROSITE" id="PS00138">
    <property type="entry name" value="SUBTILASE_SER"/>
    <property type="match status" value="1"/>
</dbReference>
<evidence type="ECO:0000256" key="5">
    <source>
        <dbReference type="PROSITE-ProRule" id="PRU01240"/>
    </source>
</evidence>
<dbReference type="PANTHER" id="PTHR43806">
    <property type="entry name" value="PEPTIDASE S8"/>
    <property type="match status" value="1"/>
</dbReference>
<dbReference type="RefSeq" id="WP_150778379.1">
    <property type="nucleotide sequence ID" value="NZ_CABVIH010000002.1"/>
</dbReference>
<sequence length="544" mass="58270">MPAKPKPRKAKPSVLNELDTLNGKVDFADGGQLERLEQLVKQLRQARISEEERYSDDVVVVRLSDEVSADSPEVQSASVLGLGNTSTAFAKGGNRAAPKMDLIHQFRGSMAVKANRSALMAVRSNSPGLKVTPATWLYPQYIRPMGDELDAFAIQVSEGMRAKRFEVQLTDAEGKPVAKVKVRALLDWNGAHASVESDSQGIALFSIPLSYPKIELLIVEPEHTYWSVFVSGFERVAAPKRVSIELKALIPYGFGLINHYAPYEENAGENVSVGVIDCGVGPHDALELAGGACLVPGENAADYLDNGLGHGTHVAGTIAAKKLPGTEVYGVAPACRLFAYRVCPKTGNRGRARSIEIAAAIEKAIADGCDVVNISMGSLEPMPEVPGILEQARNAGMVVFAATGNDGEPSIRYPARYAHSLAVGALGRDGTFPLDSPDVNHESPVRKGNEFVAVFSNYGRETDFIGVGVAVISTYPKGLYANMSGTSMATPFTSGMAARLLSKHPEILAIARGPERADAIIKMLFESTRKVGWSNDYEGFGVLK</sequence>
<dbReference type="InterPro" id="IPR000209">
    <property type="entry name" value="Peptidase_S8/S53_dom"/>
</dbReference>
<evidence type="ECO:0000313" key="7">
    <source>
        <dbReference type="EMBL" id="VVO52572.1"/>
    </source>
</evidence>
<dbReference type="PROSITE" id="PS00137">
    <property type="entry name" value="SUBTILASE_HIS"/>
    <property type="match status" value="1"/>
</dbReference>
<feature type="domain" description="Peptidase S8/S53" evidence="6">
    <location>
        <begin position="268"/>
        <end position="511"/>
    </location>
</feature>
<reference evidence="7 8" key="1">
    <citation type="submission" date="2019-09" db="EMBL/GenBank/DDBJ databases">
        <authorList>
            <person name="Chandra G."/>
            <person name="Truman W A."/>
        </authorList>
    </citation>
    <scope>NUCLEOTIDE SEQUENCE [LARGE SCALE GENOMIC DNA]</scope>
    <source>
        <strain evidence="7">PS880</strain>
    </source>
</reference>
<dbReference type="InterPro" id="IPR015500">
    <property type="entry name" value="Peptidase_S8_subtilisin-rel"/>
</dbReference>
<protein>
    <recommendedName>
        <fullName evidence="6">Peptidase S8/S53 domain-containing protein</fullName>
    </recommendedName>
</protein>
<dbReference type="SUPFAM" id="SSF52743">
    <property type="entry name" value="Subtilisin-like"/>
    <property type="match status" value="1"/>
</dbReference>
<dbReference type="Pfam" id="PF00082">
    <property type="entry name" value="Peptidase_S8"/>
    <property type="match status" value="1"/>
</dbReference>
<dbReference type="EMBL" id="CABVIH010000002">
    <property type="protein sequence ID" value="VVO52572.1"/>
    <property type="molecule type" value="Genomic_DNA"/>
</dbReference>
<comment type="similarity">
    <text evidence="1 5">Belongs to the peptidase S8 family.</text>
</comment>
<name>A0A5E7GNQ1_PSEFL</name>
<dbReference type="InterPro" id="IPR050131">
    <property type="entry name" value="Peptidase_S8_subtilisin-like"/>
</dbReference>
<dbReference type="InterPro" id="IPR023828">
    <property type="entry name" value="Peptidase_S8_Ser-AS"/>
</dbReference>
<evidence type="ECO:0000256" key="2">
    <source>
        <dbReference type="ARBA" id="ARBA00022670"/>
    </source>
</evidence>
<evidence type="ECO:0000256" key="1">
    <source>
        <dbReference type="ARBA" id="ARBA00011073"/>
    </source>
</evidence>
<dbReference type="GO" id="GO:0004252">
    <property type="term" value="F:serine-type endopeptidase activity"/>
    <property type="evidence" value="ECO:0007669"/>
    <property type="project" value="UniProtKB-UniRule"/>
</dbReference>
<dbReference type="OrthoDB" id="5360469at2"/>
<feature type="active site" description="Charge relay system" evidence="5">
    <location>
        <position position="310"/>
    </location>
</feature>
<evidence type="ECO:0000256" key="3">
    <source>
        <dbReference type="ARBA" id="ARBA00022801"/>
    </source>
</evidence>
<dbReference type="PANTHER" id="PTHR43806:SF11">
    <property type="entry name" value="CEREVISIN-RELATED"/>
    <property type="match status" value="1"/>
</dbReference>
<dbReference type="GO" id="GO:0006508">
    <property type="term" value="P:proteolysis"/>
    <property type="evidence" value="ECO:0007669"/>
    <property type="project" value="UniProtKB-KW"/>
</dbReference>
<keyword evidence="4 5" id="KW-0720">Serine protease</keyword>
<evidence type="ECO:0000259" key="6">
    <source>
        <dbReference type="Pfam" id="PF00082"/>
    </source>
</evidence>
<dbReference type="InterPro" id="IPR036852">
    <property type="entry name" value="Peptidase_S8/S53_dom_sf"/>
</dbReference>
<keyword evidence="3 5" id="KW-0378">Hydrolase</keyword>
<evidence type="ECO:0000256" key="4">
    <source>
        <dbReference type="ARBA" id="ARBA00022825"/>
    </source>
</evidence>
<dbReference type="PROSITE" id="PS51892">
    <property type="entry name" value="SUBTILASE"/>
    <property type="match status" value="1"/>
</dbReference>
<accession>A0A5E7GNQ1</accession>
<dbReference type="Gene3D" id="3.40.50.200">
    <property type="entry name" value="Peptidase S8/S53 domain"/>
    <property type="match status" value="1"/>
</dbReference>
<proteinExistence type="inferred from homology"/>
<dbReference type="InterPro" id="IPR022398">
    <property type="entry name" value="Peptidase_S8_His-AS"/>
</dbReference>
<dbReference type="Proteomes" id="UP000375525">
    <property type="component" value="Unassembled WGS sequence"/>
</dbReference>
<dbReference type="PRINTS" id="PR00723">
    <property type="entry name" value="SUBTILISIN"/>
</dbReference>
<organism evidence="7 8">
    <name type="scientific">Pseudomonas fluorescens</name>
    <dbReference type="NCBI Taxonomy" id="294"/>
    <lineage>
        <taxon>Bacteria</taxon>
        <taxon>Pseudomonadati</taxon>
        <taxon>Pseudomonadota</taxon>
        <taxon>Gammaproteobacteria</taxon>
        <taxon>Pseudomonadales</taxon>
        <taxon>Pseudomonadaceae</taxon>
        <taxon>Pseudomonas</taxon>
    </lineage>
</organism>
<feature type="active site" description="Charge relay system" evidence="5">
    <location>
        <position position="277"/>
    </location>
</feature>
<keyword evidence="2 5" id="KW-0645">Protease</keyword>
<evidence type="ECO:0000313" key="8">
    <source>
        <dbReference type="Proteomes" id="UP000375525"/>
    </source>
</evidence>
<dbReference type="AlphaFoldDB" id="A0A5E7GNQ1"/>
<gene>
    <name evidence="7" type="ORF">PS880_00375</name>
</gene>